<evidence type="ECO:0000256" key="1">
    <source>
        <dbReference type="SAM" id="SignalP"/>
    </source>
</evidence>
<proteinExistence type="predicted"/>
<evidence type="ECO:0000313" key="2">
    <source>
        <dbReference type="EMBL" id="RAI42790.1"/>
    </source>
</evidence>
<feature type="chain" id="PRO_5016411466" evidence="1">
    <location>
        <begin position="25"/>
        <end position="107"/>
    </location>
</feature>
<evidence type="ECO:0000313" key="3">
    <source>
        <dbReference type="Proteomes" id="UP000249130"/>
    </source>
</evidence>
<dbReference type="RefSeq" id="WP_111420334.1">
    <property type="nucleotide sequence ID" value="NZ_NPEX01000126.1"/>
</dbReference>
<dbReference type="Proteomes" id="UP000249130">
    <property type="component" value="Unassembled WGS sequence"/>
</dbReference>
<keyword evidence="3" id="KW-1185">Reference proteome</keyword>
<organism evidence="2 3">
    <name type="scientific">Rhodoplanes roseus</name>
    <dbReference type="NCBI Taxonomy" id="29409"/>
    <lineage>
        <taxon>Bacteria</taxon>
        <taxon>Pseudomonadati</taxon>
        <taxon>Pseudomonadota</taxon>
        <taxon>Alphaproteobacteria</taxon>
        <taxon>Hyphomicrobiales</taxon>
        <taxon>Nitrobacteraceae</taxon>
        <taxon>Rhodoplanes</taxon>
    </lineage>
</organism>
<keyword evidence="1" id="KW-0732">Signal</keyword>
<reference evidence="2 3" key="1">
    <citation type="submission" date="2017-07" db="EMBL/GenBank/DDBJ databases">
        <title>Draft Genome Sequences of Select Purple Nonsulfur Bacteria.</title>
        <authorList>
            <person name="Lasarre B."/>
            <person name="Mckinlay J.B."/>
        </authorList>
    </citation>
    <scope>NUCLEOTIDE SEQUENCE [LARGE SCALE GENOMIC DNA]</scope>
    <source>
        <strain evidence="2 3">DSM 5909</strain>
    </source>
</reference>
<gene>
    <name evidence="2" type="ORF">CH341_17670</name>
</gene>
<accession>A0A327KV67</accession>
<dbReference type="AlphaFoldDB" id="A0A327KV67"/>
<protein>
    <submittedName>
        <fullName evidence="2">Uncharacterized protein</fullName>
    </submittedName>
</protein>
<feature type="signal peptide" evidence="1">
    <location>
        <begin position="1"/>
        <end position="24"/>
    </location>
</feature>
<name>A0A327KV67_9BRAD</name>
<sequence>MVRSTIAMLAGVAALAMATGVVSAQTARGMTDRQAIYVSPSGAHDVLTPNAAGHAMIMKEGRELPAGAIVYRNGGKLYVLEDRKMSGGAMLFSSMQGWFDQATGYIR</sequence>
<comment type="caution">
    <text evidence="2">The sequence shown here is derived from an EMBL/GenBank/DDBJ whole genome shotgun (WGS) entry which is preliminary data.</text>
</comment>
<dbReference type="EMBL" id="NPEX01000126">
    <property type="protein sequence ID" value="RAI42790.1"/>
    <property type="molecule type" value="Genomic_DNA"/>
</dbReference>